<dbReference type="PROSITE" id="PS51340">
    <property type="entry name" value="MOSC"/>
    <property type="match status" value="1"/>
</dbReference>
<dbReference type="EMBL" id="JBEPSJ010000002">
    <property type="protein sequence ID" value="MET4582369.1"/>
    <property type="molecule type" value="Genomic_DNA"/>
</dbReference>
<dbReference type="InterPro" id="IPR011037">
    <property type="entry name" value="Pyrv_Knase-like_insert_dom_sf"/>
</dbReference>
<dbReference type="RefSeq" id="WP_354024561.1">
    <property type="nucleotide sequence ID" value="NZ_JBEPSJ010000002.1"/>
</dbReference>
<evidence type="ECO:0000313" key="3">
    <source>
        <dbReference type="Proteomes" id="UP001549257"/>
    </source>
</evidence>
<dbReference type="InterPro" id="IPR005302">
    <property type="entry name" value="MoCF_Sase_C"/>
</dbReference>
<accession>A0ABV2QMT6</accession>
<proteinExistence type="predicted"/>
<keyword evidence="3" id="KW-1185">Reference proteome</keyword>
<reference evidence="2 3" key="1">
    <citation type="submission" date="2024-06" db="EMBL/GenBank/DDBJ databases">
        <title>Sorghum-associated microbial communities from plants grown in Nebraska, USA.</title>
        <authorList>
            <person name="Schachtman D."/>
        </authorList>
    </citation>
    <scope>NUCLEOTIDE SEQUENCE [LARGE SCALE GENOMIC DNA]</scope>
    <source>
        <strain evidence="2 3">2857</strain>
    </source>
</reference>
<comment type="caution">
    <text evidence="2">The sequence shown here is derived from an EMBL/GenBank/DDBJ whole genome shotgun (WGS) entry which is preliminary data.</text>
</comment>
<dbReference type="SUPFAM" id="SSF50800">
    <property type="entry name" value="PK beta-barrel domain-like"/>
    <property type="match status" value="1"/>
</dbReference>
<evidence type="ECO:0000313" key="2">
    <source>
        <dbReference type="EMBL" id="MET4582369.1"/>
    </source>
</evidence>
<dbReference type="Proteomes" id="UP001549257">
    <property type="component" value="Unassembled WGS sequence"/>
</dbReference>
<dbReference type="Gene3D" id="2.40.33.20">
    <property type="entry name" value="PK beta-barrel domain-like"/>
    <property type="match status" value="1"/>
</dbReference>
<feature type="domain" description="MOSC" evidence="1">
    <location>
        <begin position="39"/>
        <end position="185"/>
    </location>
</feature>
<gene>
    <name evidence="2" type="ORF">ABIE21_001879</name>
</gene>
<name>A0ABV2QMT6_9MICO</name>
<organism evidence="2 3">
    <name type="scientific">Conyzicola nivalis</name>
    <dbReference type="NCBI Taxonomy" id="1477021"/>
    <lineage>
        <taxon>Bacteria</taxon>
        <taxon>Bacillati</taxon>
        <taxon>Actinomycetota</taxon>
        <taxon>Actinomycetes</taxon>
        <taxon>Micrococcales</taxon>
        <taxon>Microbacteriaceae</taxon>
        <taxon>Conyzicola</taxon>
    </lineage>
</organism>
<evidence type="ECO:0000259" key="1">
    <source>
        <dbReference type="PROSITE" id="PS51340"/>
    </source>
</evidence>
<sequence length="188" mass="20012">MEIASAISRPQSRPSLRGRTFEVSVELLLASPLSRYEGRPADGPLPSTVPETHARIEIRAGLGVVGDRYYAKVAHRQASVTLMATGSLDHVASVLELGRIPDAAATRRNVMLRGFPVDELRGRRFSLDSGDGPVEFQGHRPASPCAWMNVVLAPGAHQALRGRGGVRCEPLSSGFLALGPATLVVAEA</sequence>
<protein>
    <recommendedName>
        <fullName evidence="1">MOSC domain-containing protein</fullName>
    </recommendedName>
</protein>